<evidence type="ECO:0000259" key="3">
    <source>
        <dbReference type="Pfam" id="PF19568"/>
    </source>
</evidence>
<evidence type="ECO:0000313" key="4">
    <source>
        <dbReference type="EMBL" id="OLP96699.1"/>
    </source>
</evidence>
<evidence type="ECO:0000313" key="5">
    <source>
        <dbReference type="Proteomes" id="UP000186817"/>
    </source>
</evidence>
<gene>
    <name evidence="4" type="primary">ycf45</name>
    <name evidence="4" type="ORF">AK812_SmicGene21044</name>
</gene>
<name>A0A1Q9DNH0_SYMMI</name>
<feature type="domain" description="Stage III sporulation protein AA AAA+ ATPase" evidence="3">
    <location>
        <begin position="120"/>
        <end position="180"/>
    </location>
</feature>
<proteinExistence type="predicted"/>
<keyword evidence="1" id="KW-0547">Nucleotide-binding</keyword>
<organism evidence="4 5">
    <name type="scientific">Symbiodinium microadriaticum</name>
    <name type="common">Dinoflagellate</name>
    <name type="synonym">Zooxanthella microadriatica</name>
    <dbReference type="NCBI Taxonomy" id="2951"/>
    <lineage>
        <taxon>Eukaryota</taxon>
        <taxon>Sar</taxon>
        <taxon>Alveolata</taxon>
        <taxon>Dinophyceae</taxon>
        <taxon>Suessiales</taxon>
        <taxon>Symbiodiniaceae</taxon>
        <taxon>Symbiodinium</taxon>
    </lineage>
</organism>
<comment type="caution">
    <text evidence="4">The sequence shown here is derived from an EMBL/GenBank/DDBJ whole genome shotgun (WGS) entry which is preliminary data.</text>
</comment>
<reference evidence="4 5" key="1">
    <citation type="submission" date="2016-02" db="EMBL/GenBank/DDBJ databases">
        <title>Genome analysis of coral dinoflagellate symbionts highlights evolutionary adaptations to a symbiotic lifestyle.</title>
        <authorList>
            <person name="Aranda M."/>
            <person name="Li Y."/>
            <person name="Liew Y.J."/>
            <person name="Baumgarten S."/>
            <person name="Simakov O."/>
            <person name="Wilson M."/>
            <person name="Piel J."/>
            <person name="Ashoor H."/>
            <person name="Bougouffa S."/>
            <person name="Bajic V.B."/>
            <person name="Ryu T."/>
            <person name="Ravasi T."/>
            <person name="Bayer T."/>
            <person name="Micklem G."/>
            <person name="Kim H."/>
            <person name="Bhak J."/>
            <person name="Lajeunesse T.C."/>
            <person name="Voolstra C.R."/>
        </authorList>
    </citation>
    <scope>NUCLEOTIDE SEQUENCE [LARGE SCALE GENOMIC DNA]</scope>
    <source>
        <strain evidence="4 5">CCMP2467</strain>
    </source>
</reference>
<dbReference type="EMBL" id="LSRX01000458">
    <property type="protein sequence ID" value="OLP96699.1"/>
    <property type="molecule type" value="Genomic_DNA"/>
</dbReference>
<accession>A0A1Q9DNH0</accession>
<dbReference type="AlphaFoldDB" id="A0A1Q9DNH0"/>
<protein>
    <submittedName>
        <fullName evidence="4">Uncharacterized protein ycf45</fullName>
    </submittedName>
</protein>
<dbReference type="Proteomes" id="UP000186817">
    <property type="component" value="Unassembled WGS sequence"/>
</dbReference>
<dbReference type="PANTHER" id="PTHR20953:SF3">
    <property type="entry name" value="P-LOOP CONTAINING NUCLEOSIDE TRIPHOSPHATE HYDROLASES SUPERFAMILY PROTEIN"/>
    <property type="match status" value="1"/>
</dbReference>
<dbReference type="PANTHER" id="PTHR20953">
    <property type="entry name" value="KINASE-RELATED"/>
    <property type="match status" value="1"/>
</dbReference>
<evidence type="ECO:0000256" key="1">
    <source>
        <dbReference type="ARBA" id="ARBA00022741"/>
    </source>
</evidence>
<dbReference type="OrthoDB" id="26838at2759"/>
<keyword evidence="2" id="KW-0067">ATP-binding</keyword>
<dbReference type="Pfam" id="PF19568">
    <property type="entry name" value="Spore_III_AA"/>
    <property type="match status" value="1"/>
</dbReference>
<sequence length="264" mass="29395">MGMRAKDAYALYCLRPRHIQPSWYSWLPTILIVTASRSGEALAWENVSLPPCSRWYFFGRLLPEQGHDPCVYGLMCFAVLVPTNEWKQSAGAVGRVLDIKNALAHPAYSKGMKTRSEARREAMTRVLENMTPKVLVVDEIGTKGEAQAARTIGERGVQLVATAHGHNLSDLLSNTDLRDLAGGIMTSTVGDANERYKASGRKTVSERSCRPVFYTLIEIRSPISVAIHTDLARSVDVALMGQSLTVQVRSRDEEGQMWVEWQKM</sequence>
<dbReference type="GO" id="GO:0005524">
    <property type="term" value="F:ATP binding"/>
    <property type="evidence" value="ECO:0007669"/>
    <property type="project" value="UniProtKB-KW"/>
</dbReference>
<keyword evidence="5" id="KW-1185">Reference proteome</keyword>
<evidence type="ECO:0000256" key="2">
    <source>
        <dbReference type="ARBA" id="ARBA00022840"/>
    </source>
</evidence>
<dbReference type="InterPro" id="IPR045735">
    <property type="entry name" value="Spore_III_AA_AAA+_ATPase"/>
</dbReference>